<dbReference type="PANTHER" id="PTHR43404:SF1">
    <property type="entry name" value="MNN4P"/>
    <property type="match status" value="1"/>
</dbReference>
<name>A0A4R5LN24_9GAMM</name>
<comment type="caution">
    <text evidence="3">The sequence shown here is derived from an EMBL/GenBank/DDBJ whole genome shotgun (WGS) entry which is preliminary data.</text>
</comment>
<keyword evidence="1" id="KW-0472">Membrane</keyword>
<dbReference type="Pfam" id="PF04991">
    <property type="entry name" value="LicD"/>
    <property type="match status" value="1"/>
</dbReference>
<keyword evidence="1" id="KW-1133">Transmembrane helix</keyword>
<dbReference type="Proteomes" id="UP000295554">
    <property type="component" value="Unassembled WGS sequence"/>
</dbReference>
<dbReference type="InterPro" id="IPR007074">
    <property type="entry name" value="LicD/FKTN/FKRP_NTP_transf"/>
</dbReference>
<accession>A0A4R5LN24</accession>
<evidence type="ECO:0000313" key="4">
    <source>
        <dbReference type="Proteomes" id="UP000295554"/>
    </source>
</evidence>
<keyword evidence="4" id="KW-1185">Reference proteome</keyword>
<sequence>MLSATHYSQALPVKTDAVKRAILGRKSAYLSFFLIPFLQIVLVLLRAPKLVRKDVNSLLGKRRTFQALECVLWFINHSRYRFGEMGTQFDIGGVLGSQGKEATLAWIEEFCHDEHLKWTATQKLSLAGVCALGSTDPWKTTLECTPDSLGIVKNCATRERKIRQHNHCSLDGKDALLALKDLLRLTDRASIPWFMVSGTFLGAVREKNFIGHDYDIDVGIMESEFNLSEFIRCIDASENFHIKGVEYFLNWAKDGSHESELEPAKPAVVKLLHRSSVTIDLFVHYQEREKYVHGTGSHVWSNSPFSIAPYDFLGMQVPGPQNFDLYLTENYGDWRQPKKSFDCDFDTPNLNWASSPYTELYLRNHFDTSGPS</sequence>
<dbReference type="AlphaFoldDB" id="A0A4R5LN24"/>
<feature type="transmembrane region" description="Helical" evidence="1">
    <location>
        <begin position="28"/>
        <end position="45"/>
    </location>
</feature>
<gene>
    <name evidence="3" type="ORF">E2F43_18030</name>
</gene>
<dbReference type="OrthoDB" id="9786100at2"/>
<organism evidence="3 4">
    <name type="scientific">Seongchinamella unica</name>
    <dbReference type="NCBI Taxonomy" id="2547392"/>
    <lineage>
        <taxon>Bacteria</taxon>
        <taxon>Pseudomonadati</taxon>
        <taxon>Pseudomonadota</taxon>
        <taxon>Gammaproteobacteria</taxon>
        <taxon>Cellvibrionales</taxon>
        <taxon>Halieaceae</taxon>
        <taxon>Seongchinamella</taxon>
    </lineage>
</organism>
<evidence type="ECO:0000256" key="1">
    <source>
        <dbReference type="SAM" id="Phobius"/>
    </source>
</evidence>
<keyword evidence="1" id="KW-0812">Transmembrane</keyword>
<proteinExistence type="predicted"/>
<reference evidence="3 4" key="1">
    <citation type="submission" date="2019-03" db="EMBL/GenBank/DDBJ databases">
        <title>Seongchinamella monodicae gen. nov., sp. nov., a novel member of the Gammaproteobacteria isolated from a tidal mudflat of beach.</title>
        <authorList>
            <person name="Yang H.G."/>
            <person name="Kang J.W."/>
            <person name="Lee S.D."/>
        </authorList>
    </citation>
    <scope>NUCLEOTIDE SEQUENCE [LARGE SCALE GENOMIC DNA]</scope>
    <source>
        <strain evidence="3 4">GH4-78</strain>
    </source>
</reference>
<protein>
    <recommendedName>
        <fullName evidence="2">LicD/FKTN/FKRP nucleotidyltransferase domain-containing protein</fullName>
    </recommendedName>
</protein>
<evidence type="ECO:0000313" key="3">
    <source>
        <dbReference type="EMBL" id="TDG11613.1"/>
    </source>
</evidence>
<dbReference type="GO" id="GO:0009100">
    <property type="term" value="P:glycoprotein metabolic process"/>
    <property type="evidence" value="ECO:0007669"/>
    <property type="project" value="UniProtKB-ARBA"/>
</dbReference>
<dbReference type="InterPro" id="IPR052942">
    <property type="entry name" value="LPS_cholinephosphotransferase"/>
</dbReference>
<feature type="domain" description="LicD/FKTN/FKRP nucleotidyltransferase" evidence="2">
    <location>
        <begin position="189"/>
        <end position="226"/>
    </location>
</feature>
<evidence type="ECO:0000259" key="2">
    <source>
        <dbReference type="Pfam" id="PF04991"/>
    </source>
</evidence>
<dbReference type="PANTHER" id="PTHR43404">
    <property type="entry name" value="LIPOPOLYSACCHARIDE CHOLINEPHOSPHOTRANSFERASE LICD"/>
    <property type="match status" value="1"/>
</dbReference>
<dbReference type="EMBL" id="SMSE01000005">
    <property type="protein sequence ID" value="TDG11613.1"/>
    <property type="molecule type" value="Genomic_DNA"/>
</dbReference>